<evidence type="ECO:0000313" key="9">
    <source>
        <dbReference type="Proteomes" id="UP000028523"/>
    </source>
</evidence>
<evidence type="ECO:0000256" key="2">
    <source>
        <dbReference type="ARBA" id="ARBA00010876"/>
    </source>
</evidence>
<feature type="domain" description="RNA-binding S4" evidence="7">
    <location>
        <begin position="13"/>
        <end position="71"/>
    </location>
</feature>
<dbReference type="CDD" id="cd00165">
    <property type="entry name" value="S4"/>
    <property type="match status" value="1"/>
</dbReference>
<dbReference type="Gene3D" id="3.30.2350.10">
    <property type="entry name" value="Pseudouridine synthase"/>
    <property type="match status" value="1"/>
</dbReference>
<comment type="catalytic activity">
    <reaction evidence="1 6">
        <text>a uridine in RNA = a pseudouridine in RNA</text>
        <dbReference type="Rhea" id="RHEA:48348"/>
        <dbReference type="Rhea" id="RHEA-COMP:12068"/>
        <dbReference type="Rhea" id="RHEA-COMP:12069"/>
        <dbReference type="ChEBI" id="CHEBI:65314"/>
        <dbReference type="ChEBI" id="CHEBI:65315"/>
    </reaction>
</comment>
<dbReference type="InterPro" id="IPR036986">
    <property type="entry name" value="S4_RNA-bd_sf"/>
</dbReference>
<organism evidence="8 9">
    <name type="scientific">Malacoplasma iowae DK-CPA</name>
    <dbReference type="NCBI Taxonomy" id="1394179"/>
    <lineage>
        <taxon>Bacteria</taxon>
        <taxon>Bacillati</taxon>
        <taxon>Mycoplasmatota</taxon>
        <taxon>Mycoplasmoidales</taxon>
        <taxon>Mycoplasmoidaceae</taxon>
        <taxon>Malacoplasma</taxon>
    </lineage>
</organism>
<dbReference type="RefSeq" id="WP_051790256.1">
    <property type="nucleotide sequence ID" value="NZ_AWQU01000067.1"/>
</dbReference>
<evidence type="ECO:0000259" key="7">
    <source>
        <dbReference type="SMART" id="SM00363"/>
    </source>
</evidence>
<dbReference type="InterPro" id="IPR020103">
    <property type="entry name" value="PsdUridine_synth_cat_dom_sf"/>
</dbReference>
<dbReference type="NCBIfam" id="TIGR00005">
    <property type="entry name" value="rluA_subfam"/>
    <property type="match status" value="1"/>
</dbReference>
<dbReference type="PANTHER" id="PTHR21600">
    <property type="entry name" value="MITOCHONDRIAL RNA PSEUDOURIDINE SYNTHASE"/>
    <property type="match status" value="1"/>
</dbReference>
<evidence type="ECO:0000256" key="4">
    <source>
        <dbReference type="PIRSR" id="PIRSR606225-1"/>
    </source>
</evidence>
<feature type="active site" evidence="4">
    <location>
        <position position="143"/>
    </location>
</feature>
<evidence type="ECO:0000313" key="8">
    <source>
        <dbReference type="EMBL" id="KFB07737.1"/>
    </source>
</evidence>
<gene>
    <name evidence="8" type="ORF">P271_594</name>
</gene>
<dbReference type="GO" id="GO:0003723">
    <property type="term" value="F:RNA binding"/>
    <property type="evidence" value="ECO:0007669"/>
    <property type="project" value="UniProtKB-KW"/>
</dbReference>
<protein>
    <recommendedName>
        <fullName evidence="6">Pseudouridine synthase</fullName>
        <ecNumber evidence="6">5.4.99.-</ecNumber>
    </recommendedName>
</protein>
<keyword evidence="5" id="KW-0694">RNA-binding</keyword>
<comment type="similarity">
    <text evidence="2 6">Belongs to the pseudouridine synthase RluA family.</text>
</comment>
<keyword evidence="3 6" id="KW-0413">Isomerase</keyword>
<dbReference type="SUPFAM" id="SSF55174">
    <property type="entry name" value="Alpha-L RNA-binding motif"/>
    <property type="match status" value="1"/>
</dbReference>
<dbReference type="InterPro" id="IPR006145">
    <property type="entry name" value="PsdUridine_synth_RsuA/RluA"/>
</dbReference>
<dbReference type="PROSITE" id="PS50889">
    <property type="entry name" value="S4"/>
    <property type="match status" value="1"/>
</dbReference>
<dbReference type="AlphaFoldDB" id="A0A084U451"/>
<evidence type="ECO:0000256" key="6">
    <source>
        <dbReference type="RuleBase" id="RU362028"/>
    </source>
</evidence>
<dbReference type="InterPro" id="IPR002942">
    <property type="entry name" value="S4_RNA-bd"/>
</dbReference>
<proteinExistence type="inferred from homology"/>
<dbReference type="PANTHER" id="PTHR21600:SF83">
    <property type="entry name" value="PSEUDOURIDYLATE SYNTHASE RPUSD4, MITOCHONDRIAL"/>
    <property type="match status" value="1"/>
</dbReference>
<sequence>MILFKIQQKYEETTLKKYLLNKYPTLTSSKAAKLIDQNKVRVNNKKSSFNYQLKIGDEIKCFFNLEPKKINYDFLNSKQSFQIVYEDKNIIIANKPKGLVCQEDANEKINTLNNQLRKYLYQKQEWIPEQNSTFIPNLCHRLDKYTNGLIIFAKNEESLKEINVLLKNNNIKKMYKCLVFGVLKNKKQTLVNYWMLDEQKKIARIDKENKYNKIMITKYEVLEEYDNFSLLNVEIVTGRKHQIRLHLSSINHPILGDTKYNKIENMGYKFPCLTSWKIEFNIPESSCLSYLNKKTFELKNVQFKK</sequence>
<dbReference type="GO" id="GO:0120159">
    <property type="term" value="F:rRNA pseudouridine synthase activity"/>
    <property type="evidence" value="ECO:0007669"/>
    <property type="project" value="UniProtKB-ARBA"/>
</dbReference>
<evidence type="ECO:0000256" key="1">
    <source>
        <dbReference type="ARBA" id="ARBA00000073"/>
    </source>
</evidence>
<dbReference type="InterPro" id="IPR006225">
    <property type="entry name" value="PsdUridine_synth_RluC/D"/>
</dbReference>
<dbReference type="SUPFAM" id="SSF55120">
    <property type="entry name" value="Pseudouridine synthase"/>
    <property type="match status" value="1"/>
</dbReference>
<dbReference type="SMART" id="SM00363">
    <property type="entry name" value="S4"/>
    <property type="match status" value="1"/>
</dbReference>
<dbReference type="EMBL" id="AWQU01000067">
    <property type="protein sequence ID" value="KFB07737.1"/>
    <property type="molecule type" value="Genomic_DNA"/>
</dbReference>
<evidence type="ECO:0000256" key="3">
    <source>
        <dbReference type="ARBA" id="ARBA00023235"/>
    </source>
</evidence>
<dbReference type="Pfam" id="PF00849">
    <property type="entry name" value="PseudoU_synth_2"/>
    <property type="match status" value="1"/>
</dbReference>
<comment type="caution">
    <text evidence="8">The sequence shown here is derived from an EMBL/GenBank/DDBJ whole genome shotgun (WGS) entry which is preliminary data.</text>
</comment>
<accession>A0A084U451</accession>
<dbReference type="Pfam" id="PF01479">
    <property type="entry name" value="S4"/>
    <property type="match status" value="1"/>
</dbReference>
<dbReference type="GO" id="GO:0000455">
    <property type="term" value="P:enzyme-directed rRNA pseudouridine synthesis"/>
    <property type="evidence" value="ECO:0007669"/>
    <property type="project" value="UniProtKB-ARBA"/>
</dbReference>
<reference evidence="8 9" key="1">
    <citation type="journal article" date="2014" name="PLoS ONE">
        <title>Reduction of Hydrogen Peroxide Accumulation and Toxicity by a Catalase from Mycoplasma iowae.</title>
        <authorList>
            <person name="Pritchard R.E."/>
            <person name="Prassinos A.J."/>
            <person name="Osborne J.D."/>
            <person name="Raviv Z."/>
            <person name="Balish M.F."/>
        </authorList>
    </citation>
    <scope>NUCLEOTIDE SEQUENCE [LARGE SCALE GENOMIC DNA]</scope>
    <source>
        <strain evidence="8 9">DK-CPA</strain>
    </source>
</reference>
<dbReference type="EC" id="5.4.99.-" evidence="6"/>
<dbReference type="CDD" id="cd02869">
    <property type="entry name" value="PseudoU_synth_RluA_like"/>
    <property type="match status" value="1"/>
</dbReference>
<name>A0A084U451_MALIO</name>
<evidence type="ECO:0000256" key="5">
    <source>
        <dbReference type="PROSITE-ProRule" id="PRU00182"/>
    </source>
</evidence>
<comment type="function">
    <text evidence="6">Responsible for synthesis of pseudouridine from uracil.</text>
</comment>
<dbReference type="Gene3D" id="3.10.290.10">
    <property type="entry name" value="RNA-binding S4 domain"/>
    <property type="match status" value="1"/>
</dbReference>
<dbReference type="Proteomes" id="UP000028523">
    <property type="component" value="Unassembled WGS sequence"/>
</dbReference>
<keyword evidence="9" id="KW-1185">Reference proteome</keyword>
<dbReference type="InterPro" id="IPR050188">
    <property type="entry name" value="RluA_PseudoU_synthase"/>
</dbReference>